<keyword evidence="1" id="KW-0472">Membrane</keyword>
<dbReference type="EMBL" id="VSWD01000004">
    <property type="protein sequence ID" value="KAK3105245.1"/>
    <property type="molecule type" value="Genomic_DNA"/>
</dbReference>
<feature type="transmembrane region" description="Helical" evidence="1">
    <location>
        <begin position="150"/>
        <end position="171"/>
    </location>
</feature>
<keyword evidence="3" id="KW-1185">Reference proteome</keyword>
<keyword evidence="1" id="KW-0812">Transmembrane</keyword>
<dbReference type="GO" id="GO:0008028">
    <property type="term" value="F:monocarboxylic acid transmembrane transporter activity"/>
    <property type="evidence" value="ECO:0007669"/>
    <property type="project" value="TreeGrafter"/>
</dbReference>
<organism evidence="2 3">
    <name type="scientific">Pinctada imbricata</name>
    <name type="common">Atlantic pearl-oyster</name>
    <name type="synonym">Pinctada martensii</name>
    <dbReference type="NCBI Taxonomy" id="66713"/>
    <lineage>
        <taxon>Eukaryota</taxon>
        <taxon>Metazoa</taxon>
        <taxon>Spiralia</taxon>
        <taxon>Lophotrochozoa</taxon>
        <taxon>Mollusca</taxon>
        <taxon>Bivalvia</taxon>
        <taxon>Autobranchia</taxon>
        <taxon>Pteriomorphia</taxon>
        <taxon>Pterioida</taxon>
        <taxon>Pterioidea</taxon>
        <taxon>Pteriidae</taxon>
        <taxon>Pinctada</taxon>
    </lineage>
</organism>
<dbReference type="Pfam" id="PF07690">
    <property type="entry name" value="MFS_1"/>
    <property type="match status" value="1"/>
</dbReference>
<name>A0AA88YHZ5_PINIB</name>
<feature type="transmembrane region" description="Helical" evidence="1">
    <location>
        <begin position="242"/>
        <end position="260"/>
    </location>
</feature>
<feature type="transmembrane region" description="Helical" evidence="1">
    <location>
        <begin position="90"/>
        <end position="114"/>
    </location>
</feature>
<dbReference type="InterPro" id="IPR011701">
    <property type="entry name" value="MFS"/>
</dbReference>
<reference evidence="2" key="1">
    <citation type="submission" date="2019-08" db="EMBL/GenBank/DDBJ databases">
        <title>The improved chromosome-level genome for the pearl oyster Pinctada fucata martensii using PacBio sequencing and Hi-C.</title>
        <authorList>
            <person name="Zheng Z."/>
        </authorList>
    </citation>
    <scope>NUCLEOTIDE SEQUENCE</scope>
    <source>
        <strain evidence="2">ZZ-2019</strain>
        <tissue evidence="2">Adductor muscle</tissue>
    </source>
</reference>
<dbReference type="Proteomes" id="UP001186944">
    <property type="component" value="Unassembled WGS sequence"/>
</dbReference>
<evidence type="ECO:0000256" key="1">
    <source>
        <dbReference type="SAM" id="Phobius"/>
    </source>
</evidence>
<feature type="transmembrane region" description="Helical" evidence="1">
    <location>
        <begin position="215"/>
        <end position="236"/>
    </location>
</feature>
<feature type="transmembrane region" description="Helical" evidence="1">
    <location>
        <begin position="7"/>
        <end position="24"/>
    </location>
</feature>
<dbReference type="PANTHER" id="PTHR11360">
    <property type="entry name" value="MONOCARBOXYLATE TRANSPORTER"/>
    <property type="match status" value="1"/>
</dbReference>
<evidence type="ECO:0000313" key="2">
    <source>
        <dbReference type="EMBL" id="KAK3105245.1"/>
    </source>
</evidence>
<accession>A0AA88YHZ5</accession>
<dbReference type="InterPro" id="IPR036259">
    <property type="entry name" value="MFS_trans_sf"/>
</dbReference>
<dbReference type="PANTHER" id="PTHR11360:SF284">
    <property type="entry name" value="EG:103B4.3 PROTEIN-RELATED"/>
    <property type="match status" value="1"/>
</dbReference>
<feature type="transmembrane region" description="Helical" evidence="1">
    <location>
        <begin position="61"/>
        <end position="84"/>
    </location>
</feature>
<dbReference type="InterPro" id="IPR050327">
    <property type="entry name" value="Proton-linked_MCT"/>
</dbReference>
<feature type="transmembrane region" description="Helical" evidence="1">
    <location>
        <begin position="183"/>
        <end position="203"/>
    </location>
</feature>
<keyword evidence="1" id="KW-1133">Transmembrane helix</keyword>
<gene>
    <name evidence="2" type="ORF">FSP39_020681</name>
</gene>
<proteinExistence type="predicted"/>
<feature type="transmembrane region" description="Helical" evidence="1">
    <location>
        <begin position="30"/>
        <end position="49"/>
    </location>
</feature>
<comment type="caution">
    <text evidence="2">The sequence shown here is derived from an EMBL/GenBank/DDBJ whole genome shotgun (WGS) entry which is preliminary data.</text>
</comment>
<evidence type="ECO:0000313" key="3">
    <source>
        <dbReference type="Proteomes" id="UP001186944"/>
    </source>
</evidence>
<sequence length="327" mass="35417">MWSCRVALILGSILTTTGLLLSGFVRDINYVIFLIGIVSGFGACLSIHASEIVIGYNFVRYRNLACGIAVSGTGIGTLLFTPLMQMAKDYYGYTGLCLMCSALSLHLSIFAALCRPSFIEIKSKKEGKGHVRKAVSDFLRSFRLLRHGHFAFLCSSMTTSAFGIFLMNVHFTSLVLEQGSSKTSAANFLSISGACNACARFLVGMASNSDNINELLLYSGCFSILGISALAIPTYIEYYGGQIAFAMFLGTYSGCCYTLLNTINVKLLGIENLSMAYGIELLAGGIGATSGPVVSGKSAYRDRHHKKTWLYFFSQTNVTVIPYLQDS</sequence>
<dbReference type="SUPFAM" id="SSF103473">
    <property type="entry name" value="MFS general substrate transporter"/>
    <property type="match status" value="1"/>
</dbReference>
<dbReference type="AlphaFoldDB" id="A0AA88YHZ5"/>
<dbReference type="Gene3D" id="1.20.1250.20">
    <property type="entry name" value="MFS general substrate transporter like domains"/>
    <property type="match status" value="1"/>
</dbReference>
<protein>
    <submittedName>
        <fullName evidence="2">Uncharacterized protein</fullName>
    </submittedName>
</protein>